<sequence>MISSLTIKNVATYNNINGVTINDLKKVNFFFGFNGSGKSTISKYLRNLSLAAPQQSQNFNSCSNIGYDNSLHQILTFNEEFIEENFRRSADLKGVFSLNQANAAIEQQITDEEAAIQASEILKSKYQSKIDGLEADKRAKNDALLNHCWNQRPTFSTFSKISLTHSGSKPNHLHEIRRILQNQYQILTIQQLTEQYQTLYEQDLKEILQKINTHSYLTIRRTEVHLEKLLQEVIVGNEDVDIAALITALGSRNWVELGLNFVKPDNNTCPFCQNETIDSDLREQFEKYFDETYKNKLAEISKLRDRYQQESNNLIASITAIQNVFNPNNQVSNLVLILTTFFDNNLEIIDYKISHSNEKKSIRSISTLKNTLSDVLDKIKTNNQLYKDLDANRQTLLKDIWNFMAEQCRTEINKYDERLTKYSRIGGVAAELKNKYSDKIVASKQNIENLRSQTVNTKDAVDNINLILKNAGFEGFEIAEKDKVNNISRYFLKRLNATTANPIFKSLSEGEKNFISFLYFFQLCVGTDDLQNNSTKKKIIVIDDPVSSLDSQALFIVASLIHSLILRKGDNPKADKMLLKNTTLAQTFIFTHNIYFYKEVTFERRPICTDYWHYRITKQNNQTSITGNYNKSVFDDYSLMWKNIKDLKANIPNDSSLNIMISNSMRRIIESYVNFIGYGKDSWAALINENQNDPTYYVKYSFIATINDESHKVSALDNAYYQKIINEQPQTLFTTFASIFKSIGKEHYEMMMNEQL</sequence>
<dbReference type="Proteomes" id="UP000075663">
    <property type="component" value="Unassembled WGS sequence"/>
</dbReference>
<dbReference type="Pfam" id="PF13166">
    <property type="entry name" value="AAA_13"/>
    <property type="match status" value="1"/>
</dbReference>
<dbReference type="PANTHER" id="PTHR32182:SF22">
    <property type="entry name" value="ATP-DEPENDENT ENDONUCLEASE, OLD FAMILY-RELATED"/>
    <property type="match status" value="1"/>
</dbReference>
<reference evidence="2 3" key="1">
    <citation type="submission" date="2016-01" db="EMBL/GenBank/DDBJ databases">
        <title>Genome sequencing of Roseivirga seohaensis SW-152.</title>
        <authorList>
            <person name="Selvaratnam C."/>
            <person name="Thevarajoo S."/>
            <person name="Goh K.M."/>
            <person name="Ee R."/>
            <person name="Chan K.-G."/>
            <person name="Chong C.S."/>
        </authorList>
    </citation>
    <scope>NUCLEOTIDE SEQUENCE [LARGE SCALE GENOMIC DNA]</scope>
    <source>
        <strain evidence="2 3">SW-152</strain>
    </source>
</reference>
<evidence type="ECO:0000259" key="1">
    <source>
        <dbReference type="Pfam" id="PF13166"/>
    </source>
</evidence>
<dbReference type="PANTHER" id="PTHR32182">
    <property type="entry name" value="DNA REPLICATION AND REPAIR PROTEIN RECF"/>
    <property type="match status" value="1"/>
</dbReference>
<dbReference type="InterPro" id="IPR027417">
    <property type="entry name" value="P-loop_NTPase"/>
</dbReference>
<gene>
    <name evidence="2" type="ORF">AWW67_08015</name>
</gene>
<accession>A0A150XRS5</accession>
<protein>
    <recommendedName>
        <fullName evidence="1">Protein CR006 P-loop domain-containing protein</fullName>
    </recommendedName>
</protein>
<dbReference type="Gene3D" id="3.40.50.300">
    <property type="entry name" value="P-loop containing nucleotide triphosphate hydrolases"/>
    <property type="match status" value="2"/>
</dbReference>
<proteinExistence type="predicted"/>
<dbReference type="STRING" id="1914963.AWW67_08015"/>
<dbReference type="EMBL" id="LRPB01000045">
    <property type="protein sequence ID" value="KYG81292.1"/>
    <property type="molecule type" value="Genomic_DNA"/>
</dbReference>
<name>A0A150XRS5_9BACT</name>
<dbReference type="GO" id="GO:0006302">
    <property type="term" value="P:double-strand break repair"/>
    <property type="evidence" value="ECO:0007669"/>
    <property type="project" value="TreeGrafter"/>
</dbReference>
<dbReference type="GO" id="GO:0000731">
    <property type="term" value="P:DNA synthesis involved in DNA repair"/>
    <property type="evidence" value="ECO:0007669"/>
    <property type="project" value="TreeGrafter"/>
</dbReference>
<dbReference type="SUPFAM" id="SSF52540">
    <property type="entry name" value="P-loop containing nucleoside triphosphate hydrolases"/>
    <property type="match status" value="1"/>
</dbReference>
<feature type="domain" description="Protein CR006 P-loop" evidence="1">
    <location>
        <begin position="9"/>
        <end position="732"/>
    </location>
</feature>
<comment type="caution">
    <text evidence="2">The sequence shown here is derived from an EMBL/GenBank/DDBJ whole genome shotgun (WGS) entry which is preliminary data.</text>
</comment>
<dbReference type="AlphaFoldDB" id="A0A150XRS5"/>
<dbReference type="InterPro" id="IPR026866">
    <property type="entry name" value="CR006_AAA"/>
</dbReference>
<dbReference type="RefSeq" id="WP_062302157.1">
    <property type="nucleotide sequence ID" value="NZ_LRPB01000045.1"/>
</dbReference>
<organism evidence="2 3">
    <name type="scientific">Roseivirga seohaensis</name>
    <dbReference type="NCBI Taxonomy" id="1914963"/>
    <lineage>
        <taxon>Bacteria</taxon>
        <taxon>Pseudomonadati</taxon>
        <taxon>Bacteroidota</taxon>
        <taxon>Cytophagia</taxon>
        <taxon>Cytophagales</taxon>
        <taxon>Roseivirgaceae</taxon>
        <taxon>Roseivirga</taxon>
    </lineage>
</organism>
<evidence type="ECO:0000313" key="2">
    <source>
        <dbReference type="EMBL" id="KYG81292.1"/>
    </source>
</evidence>
<evidence type="ECO:0000313" key="3">
    <source>
        <dbReference type="Proteomes" id="UP000075663"/>
    </source>
</evidence>